<name>A0A8S3U438_MYTED</name>
<feature type="compositionally biased region" description="Acidic residues" evidence="8">
    <location>
        <begin position="1080"/>
        <end position="1091"/>
    </location>
</feature>
<dbReference type="Pfam" id="PF22938">
    <property type="entry name" value="Integrase_p58_C"/>
    <property type="match status" value="1"/>
</dbReference>
<sequence length="1125" mass="129080">MANGDSIPTLGTIDLPVKIGGSSITQKFTVAEIDAPAVLGYDFFIKNKCNLDLGFGILTINGIKINCMKLSQMPSVFKVSINEKMTIPAHTEMIVNATIQGDSSHIMDAIVEPVMSNHTSNLLIAKALVDPSQGHVPLRIANLTDEVQTVFKSTCTAVCESVDMTQRYEDTCKVSQMITKENSEDIPLYLQDMFERSSSNLSESQVDELKQVLVRHKGTFSKTKDDLGRATAIRHKINTGTATPVKLQPRRLPFHKREEADKEELKNALTTSPLLGYPDMKKPFILDTDASGYGLGAVLSQTVNGKESVIAYYSRSLSKPERQYCVTRRELLAIVSAIRNFHHYLYGSPFLVRTDHGALNWLLRFKNPEGQMARWLEVLNTYNFEVQHRPGRLHGNADGLSRRPCYPCSHCNKQDQKEFTNTELEGCIRMAKTNDDIEDQNTEDETQWIQQKTTEEIIQAQKSDEILGKLYQMKTESKDKPKWGDIAIQNPIIKRYWSQWDRIVFENGVLNRQWLDTITNVTVNQLLVPSCWTKDILQLLHNNPTSGHLGIHKTVARVRRRFYWVDFKTDILKWIQQCTMCTSRKQPPRRAKSKMKQYQDWDEQLPWAFMAYRSSVHESTKFSPCKLMLGREIELPIDLIYGPHPQHEDFIDETQVVNEHMIQITQNMWKVHEKARQNMVNASENQKKQYDIKSYQHSYQKGNVVWLYTPTRVKNISPKLQRKWDGPYFIVTVLSDVTYKIQKNPSSRSQVVHHDRLKPYYGEVNNWMMFTCRHCGAEYLSREKMMRHVRNKHSKTIVECRYCSYKVSSSLAFRMKEHEKARHAEQVKAAEKKTKHNNEKPRSNPTLVIPVSPMKRAPLIQKFEKSPEKCTSMMNFSPIKSPVPITLGYDDESLPQLPENLMALFESPVRPISSLPTTPKKRKIETPKTTEKAKSKKEEEKLSEERNRHLILPKKDDLKDEKKRFMAPPSLYQTSEDAARVLCIREKARRSSQMYSGSVIPDGIGGVKKVEKAILPDGTVYELSAYWMPDPTCSKSFRPPSPPIEEKPLPIYVAEPVKDVTESVENGEYTETTVVVIEGSDTEEETTEEDVIQVPETSEKETQTETTTKDMATQSGEMKIMFELM</sequence>
<evidence type="ECO:0000256" key="4">
    <source>
        <dbReference type="ARBA" id="ARBA00022759"/>
    </source>
</evidence>
<dbReference type="InterPro" id="IPR021109">
    <property type="entry name" value="Peptidase_aspartic_dom_sf"/>
</dbReference>
<dbReference type="Gene3D" id="3.10.20.370">
    <property type="match status" value="1"/>
</dbReference>
<dbReference type="FunFam" id="1.10.340.70:FF:000001">
    <property type="entry name" value="Retrovirus-related Pol polyprotein from transposon gypsy-like Protein"/>
    <property type="match status" value="1"/>
</dbReference>
<evidence type="ECO:0000259" key="9">
    <source>
        <dbReference type="PROSITE" id="PS50157"/>
    </source>
</evidence>
<keyword evidence="11" id="KW-1185">Reference proteome</keyword>
<accession>A0A8S3U438</accession>
<keyword evidence="7" id="KW-0863">Zinc-finger</keyword>
<gene>
    <name evidence="10" type="ORF">MEDL_50809</name>
</gene>
<feature type="compositionally biased region" description="Basic and acidic residues" evidence="8">
    <location>
        <begin position="824"/>
        <end position="842"/>
    </location>
</feature>
<evidence type="ECO:0000256" key="5">
    <source>
        <dbReference type="ARBA" id="ARBA00022801"/>
    </source>
</evidence>
<keyword evidence="6" id="KW-0695">RNA-directed DNA polymerase</keyword>
<keyword evidence="5" id="KW-0378">Hydrolase</keyword>
<dbReference type="PROSITE" id="PS00028">
    <property type="entry name" value="ZINC_FINGER_C2H2_1"/>
    <property type="match status" value="1"/>
</dbReference>
<dbReference type="Proteomes" id="UP000683360">
    <property type="component" value="Unassembled WGS sequence"/>
</dbReference>
<feature type="compositionally biased region" description="Basic and acidic residues" evidence="8">
    <location>
        <begin position="924"/>
        <end position="948"/>
    </location>
</feature>
<dbReference type="EMBL" id="CAJPWZ010002427">
    <property type="protein sequence ID" value="CAG2238372.1"/>
    <property type="molecule type" value="Genomic_DNA"/>
</dbReference>
<dbReference type="InterPro" id="IPR013087">
    <property type="entry name" value="Znf_C2H2_type"/>
</dbReference>
<dbReference type="InterPro" id="IPR043502">
    <property type="entry name" value="DNA/RNA_pol_sf"/>
</dbReference>
<dbReference type="GO" id="GO:0008270">
    <property type="term" value="F:zinc ion binding"/>
    <property type="evidence" value="ECO:0007669"/>
    <property type="project" value="UniProtKB-KW"/>
</dbReference>
<evidence type="ECO:0000313" key="10">
    <source>
        <dbReference type="EMBL" id="CAG2238372.1"/>
    </source>
</evidence>
<dbReference type="GO" id="GO:0004519">
    <property type="term" value="F:endonuclease activity"/>
    <property type="evidence" value="ECO:0007669"/>
    <property type="project" value="UniProtKB-KW"/>
</dbReference>
<dbReference type="GO" id="GO:0003964">
    <property type="term" value="F:RNA-directed DNA polymerase activity"/>
    <property type="evidence" value="ECO:0007669"/>
    <property type="project" value="UniProtKB-KW"/>
</dbReference>
<feature type="region of interest" description="Disordered" evidence="8">
    <location>
        <begin position="912"/>
        <end position="948"/>
    </location>
</feature>
<comment type="caution">
    <text evidence="10">The sequence shown here is derived from an EMBL/GenBank/DDBJ whole genome shotgun (WGS) entry which is preliminary data.</text>
</comment>
<reference evidence="10" key="1">
    <citation type="submission" date="2021-03" db="EMBL/GenBank/DDBJ databases">
        <authorList>
            <person name="Bekaert M."/>
        </authorList>
    </citation>
    <scope>NUCLEOTIDE SEQUENCE</scope>
</reference>
<dbReference type="PANTHER" id="PTHR37984">
    <property type="entry name" value="PROTEIN CBG26694"/>
    <property type="match status" value="1"/>
</dbReference>
<dbReference type="PANTHER" id="PTHR37984:SF5">
    <property type="entry name" value="PROTEIN NYNRIN-LIKE"/>
    <property type="match status" value="1"/>
</dbReference>
<dbReference type="PROSITE" id="PS50157">
    <property type="entry name" value="ZINC_FINGER_C2H2_2"/>
    <property type="match status" value="1"/>
</dbReference>
<feature type="region of interest" description="Disordered" evidence="8">
    <location>
        <begin position="824"/>
        <end position="849"/>
    </location>
</feature>
<dbReference type="SUPFAM" id="SSF56672">
    <property type="entry name" value="DNA/RNA polymerases"/>
    <property type="match status" value="1"/>
</dbReference>
<dbReference type="Gene3D" id="2.40.70.10">
    <property type="entry name" value="Acid Proteases"/>
    <property type="match status" value="1"/>
</dbReference>
<dbReference type="Gene3D" id="1.10.340.70">
    <property type="match status" value="1"/>
</dbReference>
<keyword evidence="2" id="KW-0548">Nucleotidyltransferase</keyword>
<dbReference type="SMART" id="SM00355">
    <property type="entry name" value="ZnF_C2H2"/>
    <property type="match status" value="2"/>
</dbReference>
<evidence type="ECO:0000313" key="11">
    <source>
        <dbReference type="Proteomes" id="UP000683360"/>
    </source>
</evidence>
<dbReference type="FunFam" id="3.10.20.370:FF:000001">
    <property type="entry name" value="Retrovirus-related Pol polyprotein from transposon 17.6-like protein"/>
    <property type="match status" value="1"/>
</dbReference>
<keyword evidence="3" id="KW-0540">Nuclease</keyword>
<organism evidence="10 11">
    <name type="scientific">Mytilus edulis</name>
    <name type="common">Blue mussel</name>
    <dbReference type="NCBI Taxonomy" id="6550"/>
    <lineage>
        <taxon>Eukaryota</taxon>
        <taxon>Metazoa</taxon>
        <taxon>Spiralia</taxon>
        <taxon>Lophotrochozoa</taxon>
        <taxon>Mollusca</taxon>
        <taxon>Bivalvia</taxon>
        <taxon>Autobranchia</taxon>
        <taxon>Pteriomorphia</taxon>
        <taxon>Mytilida</taxon>
        <taxon>Mytiloidea</taxon>
        <taxon>Mytilidae</taxon>
        <taxon>Mytilinae</taxon>
        <taxon>Mytilus</taxon>
    </lineage>
</organism>
<dbReference type="Pfam" id="PF17917">
    <property type="entry name" value="RT_RNaseH"/>
    <property type="match status" value="1"/>
</dbReference>
<evidence type="ECO:0000256" key="1">
    <source>
        <dbReference type="ARBA" id="ARBA00022679"/>
    </source>
</evidence>
<evidence type="ECO:0000256" key="6">
    <source>
        <dbReference type="ARBA" id="ARBA00022918"/>
    </source>
</evidence>
<evidence type="ECO:0000256" key="7">
    <source>
        <dbReference type="PROSITE-ProRule" id="PRU00042"/>
    </source>
</evidence>
<dbReference type="AlphaFoldDB" id="A0A8S3U438"/>
<dbReference type="Gene3D" id="3.30.160.60">
    <property type="entry name" value="Classic Zinc Finger"/>
    <property type="match status" value="1"/>
</dbReference>
<feature type="region of interest" description="Disordered" evidence="8">
    <location>
        <begin position="1080"/>
        <end position="1113"/>
    </location>
</feature>
<evidence type="ECO:0000256" key="8">
    <source>
        <dbReference type="SAM" id="MobiDB-lite"/>
    </source>
</evidence>
<keyword evidence="7" id="KW-0479">Metal-binding</keyword>
<dbReference type="GO" id="GO:0016787">
    <property type="term" value="F:hydrolase activity"/>
    <property type="evidence" value="ECO:0007669"/>
    <property type="project" value="UniProtKB-KW"/>
</dbReference>
<keyword evidence="4" id="KW-0255">Endonuclease</keyword>
<evidence type="ECO:0000256" key="3">
    <source>
        <dbReference type="ARBA" id="ARBA00022722"/>
    </source>
</evidence>
<dbReference type="InterPro" id="IPR041373">
    <property type="entry name" value="RT_RNaseH"/>
</dbReference>
<dbReference type="InterPro" id="IPR054465">
    <property type="entry name" value="Integrase_p58-like_C"/>
</dbReference>
<evidence type="ECO:0000256" key="2">
    <source>
        <dbReference type="ARBA" id="ARBA00022695"/>
    </source>
</evidence>
<proteinExistence type="predicted"/>
<keyword evidence="1" id="KW-0808">Transferase</keyword>
<dbReference type="Pfam" id="PF17921">
    <property type="entry name" value="Integrase_H2C2"/>
    <property type="match status" value="1"/>
</dbReference>
<dbReference type="InterPro" id="IPR050951">
    <property type="entry name" value="Retrovirus_Pol_polyprotein"/>
</dbReference>
<protein>
    <recommendedName>
        <fullName evidence="9">C2H2-type domain-containing protein</fullName>
    </recommendedName>
</protein>
<dbReference type="CDD" id="cd09274">
    <property type="entry name" value="RNase_HI_RT_Ty3"/>
    <property type="match status" value="1"/>
</dbReference>
<dbReference type="OrthoDB" id="6430750at2759"/>
<feature type="domain" description="C2H2-type" evidence="9">
    <location>
        <begin position="770"/>
        <end position="794"/>
    </location>
</feature>
<dbReference type="InterPro" id="IPR041588">
    <property type="entry name" value="Integrase_H2C2"/>
</dbReference>
<keyword evidence="7" id="KW-0862">Zinc</keyword>